<comment type="caution">
    <text evidence="2">The sequence shown here is derived from an EMBL/GenBank/DDBJ whole genome shotgun (WGS) entry which is preliminary data.</text>
</comment>
<feature type="compositionally biased region" description="Basic and acidic residues" evidence="1">
    <location>
        <begin position="1"/>
        <end position="25"/>
    </location>
</feature>
<feature type="compositionally biased region" description="Basic and acidic residues" evidence="1">
    <location>
        <begin position="33"/>
        <end position="45"/>
    </location>
</feature>
<dbReference type="AlphaFoldDB" id="A0AAD7TAK4"/>
<dbReference type="EMBL" id="JAINUG010000004">
    <property type="protein sequence ID" value="KAJ8417409.1"/>
    <property type="molecule type" value="Genomic_DNA"/>
</dbReference>
<evidence type="ECO:0000313" key="3">
    <source>
        <dbReference type="Proteomes" id="UP001221898"/>
    </source>
</evidence>
<evidence type="ECO:0000256" key="1">
    <source>
        <dbReference type="SAM" id="MobiDB-lite"/>
    </source>
</evidence>
<feature type="region of interest" description="Disordered" evidence="1">
    <location>
        <begin position="1"/>
        <end position="122"/>
    </location>
</feature>
<protein>
    <submittedName>
        <fullName evidence="2">Uncharacterized protein</fullName>
    </submittedName>
</protein>
<keyword evidence="3" id="KW-1185">Reference proteome</keyword>
<reference evidence="2" key="1">
    <citation type="journal article" date="2023" name="Science">
        <title>Genome structures resolve the early diversification of teleost fishes.</title>
        <authorList>
            <person name="Parey E."/>
            <person name="Louis A."/>
            <person name="Montfort J."/>
            <person name="Bouchez O."/>
            <person name="Roques C."/>
            <person name="Iampietro C."/>
            <person name="Lluch J."/>
            <person name="Castinel A."/>
            <person name="Donnadieu C."/>
            <person name="Desvignes T."/>
            <person name="Floi Bucao C."/>
            <person name="Jouanno E."/>
            <person name="Wen M."/>
            <person name="Mejri S."/>
            <person name="Dirks R."/>
            <person name="Jansen H."/>
            <person name="Henkel C."/>
            <person name="Chen W.J."/>
            <person name="Zahm M."/>
            <person name="Cabau C."/>
            <person name="Klopp C."/>
            <person name="Thompson A.W."/>
            <person name="Robinson-Rechavi M."/>
            <person name="Braasch I."/>
            <person name="Lecointre G."/>
            <person name="Bobe J."/>
            <person name="Postlethwait J.H."/>
            <person name="Berthelot C."/>
            <person name="Roest Crollius H."/>
            <person name="Guiguen Y."/>
        </authorList>
    </citation>
    <scope>NUCLEOTIDE SEQUENCE</scope>
    <source>
        <tissue evidence="2">Blood</tissue>
    </source>
</reference>
<sequence length="122" mass="13164">MGHIPERQRVRGDRGDGDVFARGSEEGGGAHSATEEKPRRREGDGVIRSVRPAPFSCCCSKSEQRGAPRHSPLHADRQDTRGPVPRYKLPRTALLGCEGEVPLATSGGANGPVDPRDGRRRS</sequence>
<gene>
    <name evidence="2" type="ORF">AAFF_G00286360</name>
</gene>
<name>A0AAD7TAK4_9TELE</name>
<proteinExistence type="predicted"/>
<evidence type="ECO:0000313" key="2">
    <source>
        <dbReference type="EMBL" id="KAJ8417409.1"/>
    </source>
</evidence>
<dbReference type="Proteomes" id="UP001221898">
    <property type="component" value="Unassembled WGS sequence"/>
</dbReference>
<accession>A0AAD7TAK4</accession>
<organism evidence="2 3">
    <name type="scientific">Aldrovandia affinis</name>
    <dbReference type="NCBI Taxonomy" id="143900"/>
    <lineage>
        <taxon>Eukaryota</taxon>
        <taxon>Metazoa</taxon>
        <taxon>Chordata</taxon>
        <taxon>Craniata</taxon>
        <taxon>Vertebrata</taxon>
        <taxon>Euteleostomi</taxon>
        <taxon>Actinopterygii</taxon>
        <taxon>Neopterygii</taxon>
        <taxon>Teleostei</taxon>
        <taxon>Notacanthiformes</taxon>
        <taxon>Halosauridae</taxon>
        <taxon>Aldrovandia</taxon>
    </lineage>
</organism>